<protein>
    <submittedName>
        <fullName evidence="1">Uncharacterized protein</fullName>
    </submittedName>
</protein>
<dbReference type="AlphaFoldDB" id="G2XPL5"/>
<sequence>MYIRSGAEVPNHKEQEDGEHGMWRHFRVADWEWRGPRGVFRKKGQREKEKKEKKKKKKKKDVCLLEFCSGRCASERYRWTPVNVQRR</sequence>
<proteinExistence type="predicted"/>
<organism evidence="1 2">
    <name type="scientific">Botryotinia fuckeliana (strain T4)</name>
    <name type="common">Noble rot fungus</name>
    <name type="synonym">Botrytis cinerea</name>
    <dbReference type="NCBI Taxonomy" id="999810"/>
    <lineage>
        <taxon>Eukaryota</taxon>
        <taxon>Fungi</taxon>
        <taxon>Dikarya</taxon>
        <taxon>Ascomycota</taxon>
        <taxon>Pezizomycotina</taxon>
        <taxon>Leotiomycetes</taxon>
        <taxon>Helotiales</taxon>
        <taxon>Sclerotiniaceae</taxon>
        <taxon>Botrytis</taxon>
    </lineage>
</organism>
<accession>G2XPL5</accession>
<name>G2XPL5_BOTF4</name>
<gene>
    <name evidence="1" type="ORF">BofuT4_uP072380.1</name>
</gene>
<evidence type="ECO:0000313" key="2">
    <source>
        <dbReference type="Proteomes" id="UP000008177"/>
    </source>
</evidence>
<dbReference type="InParanoid" id="G2XPL5"/>
<dbReference type="EMBL" id="FQ790249">
    <property type="protein sequence ID" value="CCD33559.1"/>
    <property type="molecule type" value="Genomic_DNA"/>
</dbReference>
<evidence type="ECO:0000313" key="1">
    <source>
        <dbReference type="EMBL" id="CCD33559.1"/>
    </source>
</evidence>
<dbReference type="HOGENOM" id="CLU_2483082_0_0_1"/>
<reference evidence="2" key="1">
    <citation type="journal article" date="2011" name="PLoS Genet.">
        <title>Genomic analysis of the necrotrophic fungal pathogens Sclerotinia sclerotiorum and Botrytis cinerea.</title>
        <authorList>
            <person name="Amselem J."/>
            <person name="Cuomo C.A."/>
            <person name="van Kan J.A."/>
            <person name="Viaud M."/>
            <person name="Benito E.P."/>
            <person name="Couloux A."/>
            <person name="Coutinho P.M."/>
            <person name="de Vries R.P."/>
            <person name="Dyer P.S."/>
            <person name="Fillinger S."/>
            <person name="Fournier E."/>
            <person name="Gout L."/>
            <person name="Hahn M."/>
            <person name="Kohn L."/>
            <person name="Lapalu N."/>
            <person name="Plummer K.M."/>
            <person name="Pradier J.M."/>
            <person name="Quevillon E."/>
            <person name="Sharon A."/>
            <person name="Simon A."/>
            <person name="ten Have A."/>
            <person name="Tudzynski B."/>
            <person name="Tudzynski P."/>
            <person name="Wincker P."/>
            <person name="Andrew M."/>
            <person name="Anthouard V."/>
            <person name="Beever R.E."/>
            <person name="Beffa R."/>
            <person name="Benoit I."/>
            <person name="Bouzid O."/>
            <person name="Brault B."/>
            <person name="Chen Z."/>
            <person name="Choquer M."/>
            <person name="Collemare J."/>
            <person name="Cotton P."/>
            <person name="Danchin E.G."/>
            <person name="Da Silva C."/>
            <person name="Gautier A."/>
            <person name="Giraud C."/>
            <person name="Giraud T."/>
            <person name="Gonzalez C."/>
            <person name="Grossetete S."/>
            <person name="Guldener U."/>
            <person name="Henrissat B."/>
            <person name="Howlett B.J."/>
            <person name="Kodira C."/>
            <person name="Kretschmer M."/>
            <person name="Lappartient A."/>
            <person name="Leroch M."/>
            <person name="Levis C."/>
            <person name="Mauceli E."/>
            <person name="Neuveglise C."/>
            <person name="Oeser B."/>
            <person name="Pearson M."/>
            <person name="Poulain J."/>
            <person name="Poussereau N."/>
            <person name="Quesneville H."/>
            <person name="Rascle C."/>
            <person name="Schumacher J."/>
            <person name="Segurens B."/>
            <person name="Sexton A."/>
            <person name="Silva E."/>
            <person name="Sirven C."/>
            <person name="Soanes D.M."/>
            <person name="Talbot N.J."/>
            <person name="Templeton M."/>
            <person name="Yandava C."/>
            <person name="Yarden O."/>
            <person name="Zeng Q."/>
            <person name="Rollins J.A."/>
            <person name="Lebrun M.H."/>
            <person name="Dickman M."/>
        </authorList>
    </citation>
    <scope>NUCLEOTIDE SEQUENCE [LARGE SCALE GENOMIC DNA]</scope>
    <source>
        <strain evidence="2">T4</strain>
    </source>
</reference>
<dbReference type="Proteomes" id="UP000008177">
    <property type="component" value="Unplaced contigs"/>
</dbReference>